<protein>
    <submittedName>
        <fullName evidence="1">Uncharacterized protein</fullName>
    </submittedName>
</protein>
<evidence type="ECO:0000313" key="2">
    <source>
        <dbReference type="Proteomes" id="UP001145114"/>
    </source>
</evidence>
<keyword evidence="2" id="KW-1185">Reference proteome</keyword>
<organism evidence="1 2">
    <name type="scientific">Spiromyces aspiralis</name>
    <dbReference type="NCBI Taxonomy" id="68401"/>
    <lineage>
        <taxon>Eukaryota</taxon>
        <taxon>Fungi</taxon>
        <taxon>Fungi incertae sedis</taxon>
        <taxon>Zoopagomycota</taxon>
        <taxon>Kickxellomycotina</taxon>
        <taxon>Kickxellomycetes</taxon>
        <taxon>Kickxellales</taxon>
        <taxon>Kickxellaceae</taxon>
        <taxon>Spiromyces</taxon>
    </lineage>
</organism>
<name>A0ACC1I188_9FUNG</name>
<dbReference type="EMBL" id="JAMZIH010000126">
    <property type="protein sequence ID" value="KAJ1679899.1"/>
    <property type="molecule type" value="Genomic_DNA"/>
</dbReference>
<sequence>MVPRAPTLYVFEDQFLLLHSLGLELPHHTGTLFVLVQAFDMGWAGLPYYMDAHFFSTRKGFEFGRTVRYRRAFEGLSLLLGSGQTTEGLHRQLNGDGGNFHHHHPYDGIRLRTHSLLDILEGAGGREVAEAFRGAIGRLPPTLYDRDQGSPGPSW</sequence>
<dbReference type="Proteomes" id="UP001145114">
    <property type="component" value="Unassembled WGS sequence"/>
</dbReference>
<evidence type="ECO:0000313" key="1">
    <source>
        <dbReference type="EMBL" id="KAJ1679899.1"/>
    </source>
</evidence>
<accession>A0ACC1I188</accession>
<proteinExistence type="predicted"/>
<comment type="caution">
    <text evidence="1">The sequence shown here is derived from an EMBL/GenBank/DDBJ whole genome shotgun (WGS) entry which is preliminary data.</text>
</comment>
<gene>
    <name evidence="1" type="ORF">EV182_001099</name>
</gene>
<reference evidence="1" key="1">
    <citation type="submission" date="2022-06" db="EMBL/GenBank/DDBJ databases">
        <title>Phylogenomic reconstructions and comparative analyses of Kickxellomycotina fungi.</title>
        <authorList>
            <person name="Reynolds N.K."/>
            <person name="Stajich J.E."/>
            <person name="Barry K."/>
            <person name="Grigoriev I.V."/>
            <person name="Crous P."/>
            <person name="Smith M.E."/>
        </authorList>
    </citation>
    <scope>NUCLEOTIDE SEQUENCE</scope>
    <source>
        <strain evidence="1">RSA 2271</strain>
    </source>
</reference>